<reference evidence="3 4" key="1">
    <citation type="journal article" date="2012" name="J. Bacteriol.">
        <title>Genome Sequence of Nitratireductor indicus Type Strain C115.</title>
        <authorList>
            <person name="Lai Q."/>
            <person name="Li G."/>
            <person name="Yu Z."/>
            <person name="Shao Z."/>
        </authorList>
    </citation>
    <scope>NUCLEOTIDE SEQUENCE [LARGE SCALE GENOMIC DNA]</scope>
    <source>
        <strain evidence="3 4">C115</strain>
    </source>
</reference>
<dbReference type="Proteomes" id="UP000007374">
    <property type="component" value="Unassembled WGS sequence"/>
</dbReference>
<accession>K2P2Q9</accession>
<dbReference type="OrthoDB" id="5186924at2"/>
<feature type="transmembrane region" description="Helical" evidence="1">
    <location>
        <begin position="43"/>
        <end position="63"/>
    </location>
</feature>
<organism evidence="3 4">
    <name type="scientific">Nitratireductor indicus C115</name>
    <dbReference type="NCBI Taxonomy" id="1231190"/>
    <lineage>
        <taxon>Bacteria</taxon>
        <taxon>Pseudomonadati</taxon>
        <taxon>Pseudomonadota</taxon>
        <taxon>Alphaproteobacteria</taxon>
        <taxon>Hyphomicrobiales</taxon>
        <taxon>Phyllobacteriaceae</taxon>
        <taxon>Nitratireductor</taxon>
    </lineage>
</organism>
<evidence type="ECO:0000259" key="2">
    <source>
        <dbReference type="Pfam" id="PF07331"/>
    </source>
</evidence>
<keyword evidence="1" id="KW-0812">Transmembrane</keyword>
<keyword evidence="4" id="KW-1185">Reference proteome</keyword>
<name>K2P2Q9_9HYPH</name>
<dbReference type="RefSeq" id="WP_009451276.1">
    <property type="nucleotide sequence ID" value="NZ_AMSI01000010.1"/>
</dbReference>
<feature type="domain" description="DUF1468" evidence="2">
    <location>
        <begin position="12"/>
        <end position="142"/>
    </location>
</feature>
<gene>
    <name evidence="3" type="ORF">NA8A_15471</name>
</gene>
<dbReference type="EMBL" id="AMSI01000010">
    <property type="protein sequence ID" value="EKF41621.1"/>
    <property type="molecule type" value="Genomic_DNA"/>
</dbReference>
<dbReference type="PATRIC" id="fig|1231190.3.peg.3205"/>
<evidence type="ECO:0000313" key="3">
    <source>
        <dbReference type="EMBL" id="EKF41621.1"/>
    </source>
</evidence>
<keyword evidence="1" id="KW-0472">Membrane</keyword>
<dbReference type="eggNOG" id="ENOG502ZU9N">
    <property type="taxonomic scope" value="Bacteria"/>
</dbReference>
<sequence length="148" mass="15825">MNFRSRCPHDLAGGAILAGLGVFVVLQSLSYPLGQVTRMGPGYFPLLAGLLLVLLGGLVFLFTNEEPEEETPLKPRVFATVFGSILAWGVLLEPFGLVPATVALVVIAAFAHPQPHLRRVVITAVILPLMGWGLFIKGLGLPVDAISW</sequence>
<proteinExistence type="predicted"/>
<dbReference type="STRING" id="721133.SAMN05216176_110157"/>
<dbReference type="Pfam" id="PF07331">
    <property type="entry name" value="TctB"/>
    <property type="match status" value="1"/>
</dbReference>
<evidence type="ECO:0000313" key="4">
    <source>
        <dbReference type="Proteomes" id="UP000007374"/>
    </source>
</evidence>
<keyword evidence="1" id="KW-1133">Transmembrane helix</keyword>
<dbReference type="InterPro" id="IPR009936">
    <property type="entry name" value="DUF1468"/>
</dbReference>
<feature type="transmembrane region" description="Helical" evidence="1">
    <location>
        <begin position="120"/>
        <end position="140"/>
    </location>
</feature>
<feature type="transmembrane region" description="Helical" evidence="1">
    <location>
        <begin position="12"/>
        <end position="31"/>
    </location>
</feature>
<protein>
    <recommendedName>
        <fullName evidence="2">DUF1468 domain-containing protein</fullName>
    </recommendedName>
</protein>
<comment type="caution">
    <text evidence="3">The sequence shown here is derived from an EMBL/GenBank/DDBJ whole genome shotgun (WGS) entry which is preliminary data.</text>
</comment>
<evidence type="ECO:0000256" key="1">
    <source>
        <dbReference type="SAM" id="Phobius"/>
    </source>
</evidence>
<dbReference type="AlphaFoldDB" id="K2P2Q9"/>